<keyword evidence="3" id="KW-0813">Transport</keyword>
<feature type="transmembrane region" description="Helical" evidence="8">
    <location>
        <begin position="362"/>
        <end position="391"/>
    </location>
</feature>
<keyword evidence="4 8" id="KW-0812">Transmembrane</keyword>
<feature type="transmembrane region" description="Helical" evidence="8">
    <location>
        <begin position="501"/>
        <end position="522"/>
    </location>
</feature>
<dbReference type="Pfam" id="PF01496">
    <property type="entry name" value="V_ATPase_I"/>
    <property type="match status" value="1"/>
</dbReference>
<evidence type="ECO:0000256" key="2">
    <source>
        <dbReference type="ARBA" id="ARBA00009904"/>
    </source>
</evidence>
<dbReference type="PANTHER" id="PTHR11629:SF63">
    <property type="entry name" value="V-TYPE PROTON ATPASE SUBUNIT A"/>
    <property type="match status" value="1"/>
</dbReference>
<dbReference type="GO" id="GO:0051117">
    <property type="term" value="F:ATPase binding"/>
    <property type="evidence" value="ECO:0007669"/>
    <property type="project" value="TreeGrafter"/>
</dbReference>
<name>A0A448UZK7_9FIRM</name>
<evidence type="ECO:0000256" key="5">
    <source>
        <dbReference type="ARBA" id="ARBA00022989"/>
    </source>
</evidence>
<dbReference type="GO" id="GO:0033179">
    <property type="term" value="C:proton-transporting V-type ATPase, V0 domain"/>
    <property type="evidence" value="ECO:0007669"/>
    <property type="project" value="InterPro"/>
</dbReference>
<proteinExistence type="inferred from homology"/>
<keyword evidence="6" id="KW-0406">Ion transport</keyword>
<reference evidence="9 10" key="1">
    <citation type="submission" date="2018-12" db="EMBL/GenBank/DDBJ databases">
        <authorList>
            <consortium name="Pathogen Informatics"/>
        </authorList>
    </citation>
    <scope>NUCLEOTIDE SEQUENCE [LARGE SCALE GENOMIC DNA]</scope>
    <source>
        <strain evidence="9 10">NCTC13079</strain>
    </source>
</reference>
<dbReference type="OrthoDB" id="9803814at2"/>
<dbReference type="EMBL" id="LR134523">
    <property type="protein sequence ID" value="VEJ34330.1"/>
    <property type="molecule type" value="Genomic_DNA"/>
</dbReference>
<comment type="similarity">
    <text evidence="2">Belongs to the V-ATPase 116 kDa subunit family.</text>
</comment>
<feature type="transmembrane region" description="Helical" evidence="8">
    <location>
        <begin position="475"/>
        <end position="495"/>
    </location>
</feature>
<dbReference type="GO" id="GO:0016471">
    <property type="term" value="C:vacuolar proton-transporting V-type ATPase complex"/>
    <property type="evidence" value="ECO:0007669"/>
    <property type="project" value="TreeGrafter"/>
</dbReference>
<organism evidence="9 10">
    <name type="scientific">Aedoeadaptatus ivorii</name>
    <dbReference type="NCBI Taxonomy" id="54006"/>
    <lineage>
        <taxon>Bacteria</taxon>
        <taxon>Bacillati</taxon>
        <taxon>Bacillota</taxon>
        <taxon>Tissierellia</taxon>
        <taxon>Tissierellales</taxon>
        <taxon>Peptoniphilaceae</taxon>
        <taxon>Aedoeadaptatus</taxon>
    </lineage>
</organism>
<comment type="subcellular location">
    <subcellularLocation>
        <location evidence="1">Membrane</location>
        <topology evidence="1">Multi-pass membrane protein</topology>
    </subcellularLocation>
</comment>
<evidence type="ECO:0000313" key="9">
    <source>
        <dbReference type="EMBL" id="VEJ34330.1"/>
    </source>
</evidence>
<dbReference type="GO" id="GO:0007035">
    <property type="term" value="P:vacuolar acidification"/>
    <property type="evidence" value="ECO:0007669"/>
    <property type="project" value="TreeGrafter"/>
</dbReference>
<evidence type="ECO:0000256" key="3">
    <source>
        <dbReference type="ARBA" id="ARBA00022448"/>
    </source>
</evidence>
<gene>
    <name evidence="9" type="ORF">NCTC13079_00097</name>
</gene>
<dbReference type="RefSeq" id="WP_126464583.1">
    <property type="nucleotide sequence ID" value="NZ_JAUSWF010000005.1"/>
</dbReference>
<dbReference type="Proteomes" id="UP000269544">
    <property type="component" value="Chromosome"/>
</dbReference>
<protein>
    <submittedName>
        <fullName evidence="9">V-type ATP synthase subunit I</fullName>
    </submittedName>
</protein>
<evidence type="ECO:0000256" key="7">
    <source>
        <dbReference type="ARBA" id="ARBA00023136"/>
    </source>
</evidence>
<accession>A0A448UZK7</accession>
<keyword evidence="10" id="KW-1185">Reference proteome</keyword>
<keyword evidence="7 8" id="KW-0472">Membrane</keyword>
<feature type="transmembrane region" description="Helical" evidence="8">
    <location>
        <begin position="403"/>
        <end position="422"/>
    </location>
</feature>
<dbReference type="GO" id="GO:0046961">
    <property type="term" value="F:proton-transporting ATPase activity, rotational mechanism"/>
    <property type="evidence" value="ECO:0007669"/>
    <property type="project" value="InterPro"/>
</dbReference>
<keyword evidence="5 8" id="KW-1133">Transmembrane helix</keyword>
<feature type="transmembrane region" description="Helical" evidence="8">
    <location>
        <begin position="597"/>
        <end position="620"/>
    </location>
</feature>
<dbReference type="InterPro" id="IPR002490">
    <property type="entry name" value="V-ATPase_116kDa_su"/>
</dbReference>
<evidence type="ECO:0000256" key="1">
    <source>
        <dbReference type="ARBA" id="ARBA00004141"/>
    </source>
</evidence>
<evidence type="ECO:0000313" key="10">
    <source>
        <dbReference type="Proteomes" id="UP000269544"/>
    </source>
</evidence>
<feature type="transmembrane region" description="Helical" evidence="8">
    <location>
        <begin position="555"/>
        <end position="577"/>
    </location>
</feature>
<evidence type="ECO:0000256" key="8">
    <source>
        <dbReference type="SAM" id="Phobius"/>
    </source>
</evidence>
<feature type="transmembrane region" description="Helical" evidence="8">
    <location>
        <begin position="442"/>
        <end position="463"/>
    </location>
</feature>
<dbReference type="AlphaFoldDB" id="A0A448UZK7"/>
<evidence type="ECO:0000256" key="4">
    <source>
        <dbReference type="ARBA" id="ARBA00022692"/>
    </source>
</evidence>
<sequence length="652" mass="74257">MAVEKMVMLSVVGRLDDMEDILFDILESESLDMVDAMTQLSENSNIYRLEDNVEMVVDLNNLAPFPQDPGIRSRANEAQKLVEYFGIDSIPVHRIDPSSDQTQRFEALIERVEPLRKEYEDINRKLEEAENFKRNVELFKNVDVDLNKIRDLEYFSARFGRLEKSSRIRLKESYENLLALVFHTGSFEDEEVYMILYPNEVADEIDRVLKSLHWIDIPILEHAEGTAKDTLAHLEENEKRLHRRMAVMEDEREKIYTEDREKVKDILAHALFMGRVEEAKQKMARSNKYFLVTGWTDEDGVEEIRKRTEKYPELTVTVQGEEAAEKGITPPTKLSNPSFFKPFELLVRMYGIPHYNEIDPTIFVGITYMLLFGAMFGDVGQGLIFVLMGWLVAKKWQPDMGGLLMRMGAASTVFGFLYGSVFGNEELIPALWMRPFENISQVLVIAIGFGIVLLLLAYGMNFLNAIKNKDVAGGLFGEHGLFGFLVFIMLLLMILDVAGVVTILPMWVAAAILIASMLLMIFKKPIIAKLTDTELHYEGGKSGYFIESSFSMIELLISTLSGIVSFIRVGAFAINHVGLFMAFHVMAEMATHSVGNILILVLGNVLIIGLEGLIVFIQGLRLEYYELFSRYYSGNGREFRSDKLRLTKGKQK</sequence>
<evidence type="ECO:0000256" key="6">
    <source>
        <dbReference type="ARBA" id="ARBA00023065"/>
    </source>
</evidence>
<dbReference type="PANTHER" id="PTHR11629">
    <property type="entry name" value="VACUOLAR PROTON ATPASES"/>
    <property type="match status" value="1"/>
</dbReference>
<dbReference type="KEGG" id="piv:NCTC13079_00097"/>